<keyword evidence="2" id="KW-1185">Reference proteome</keyword>
<sequence length="107" mass="12480">CPSRAFLAEFMQDECHLNCAWAKLCGLPPREISRWEHALREALEWRCWVCKILASMTSPVPHPIHPSFLHRAKFAYDRHHHYLLLPFHVLVPLVQISSAISLVFWPA</sequence>
<organism evidence="1 2">
    <name type="scientific">Pluteus cervinus</name>
    <dbReference type="NCBI Taxonomy" id="181527"/>
    <lineage>
        <taxon>Eukaryota</taxon>
        <taxon>Fungi</taxon>
        <taxon>Dikarya</taxon>
        <taxon>Basidiomycota</taxon>
        <taxon>Agaricomycotina</taxon>
        <taxon>Agaricomycetes</taxon>
        <taxon>Agaricomycetidae</taxon>
        <taxon>Agaricales</taxon>
        <taxon>Pluteineae</taxon>
        <taxon>Pluteaceae</taxon>
        <taxon>Pluteus</taxon>
    </lineage>
</organism>
<accession>A0ACD3A389</accession>
<feature type="non-terminal residue" evidence="1">
    <location>
        <position position="1"/>
    </location>
</feature>
<dbReference type="Proteomes" id="UP000308600">
    <property type="component" value="Unassembled WGS sequence"/>
</dbReference>
<name>A0ACD3A389_9AGAR</name>
<reference evidence="1 2" key="1">
    <citation type="journal article" date="2019" name="Nat. Ecol. Evol.">
        <title>Megaphylogeny resolves global patterns of mushroom evolution.</title>
        <authorList>
            <person name="Varga T."/>
            <person name="Krizsan K."/>
            <person name="Foldi C."/>
            <person name="Dima B."/>
            <person name="Sanchez-Garcia M."/>
            <person name="Sanchez-Ramirez S."/>
            <person name="Szollosi G.J."/>
            <person name="Szarkandi J.G."/>
            <person name="Papp V."/>
            <person name="Albert L."/>
            <person name="Andreopoulos W."/>
            <person name="Angelini C."/>
            <person name="Antonin V."/>
            <person name="Barry K.W."/>
            <person name="Bougher N.L."/>
            <person name="Buchanan P."/>
            <person name="Buyck B."/>
            <person name="Bense V."/>
            <person name="Catcheside P."/>
            <person name="Chovatia M."/>
            <person name="Cooper J."/>
            <person name="Damon W."/>
            <person name="Desjardin D."/>
            <person name="Finy P."/>
            <person name="Geml J."/>
            <person name="Haridas S."/>
            <person name="Hughes K."/>
            <person name="Justo A."/>
            <person name="Karasinski D."/>
            <person name="Kautmanova I."/>
            <person name="Kiss B."/>
            <person name="Kocsube S."/>
            <person name="Kotiranta H."/>
            <person name="LaButti K.M."/>
            <person name="Lechner B.E."/>
            <person name="Liimatainen K."/>
            <person name="Lipzen A."/>
            <person name="Lukacs Z."/>
            <person name="Mihaltcheva S."/>
            <person name="Morgado L.N."/>
            <person name="Niskanen T."/>
            <person name="Noordeloos M.E."/>
            <person name="Ohm R.A."/>
            <person name="Ortiz-Santana B."/>
            <person name="Ovrebo C."/>
            <person name="Racz N."/>
            <person name="Riley R."/>
            <person name="Savchenko A."/>
            <person name="Shiryaev A."/>
            <person name="Soop K."/>
            <person name="Spirin V."/>
            <person name="Szebenyi C."/>
            <person name="Tomsovsky M."/>
            <person name="Tulloss R.E."/>
            <person name="Uehling J."/>
            <person name="Grigoriev I.V."/>
            <person name="Vagvolgyi C."/>
            <person name="Papp T."/>
            <person name="Martin F.M."/>
            <person name="Miettinen O."/>
            <person name="Hibbett D.S."/>
            <person name="Nagy L.G."/>
        </authorList>
    </citation>
    <scope>NUCLEOTIDE SEQUENCE [LARGE SCALE GENOMIC DNA]</scope>
    <source>
        <strain evidence="1 2">NL-1719</strain>
    </source>
</reference>
<dbReference type="EMBL" id="ML208839">
    <property type="protein sequence ID" value="TFK60057.1"/>
    <property type="molecule type" value="Genomic_DNA"/>
</dbReference>
<evidence type="ECO:0000313" key="1">
    <source>
        <dbReference type="EMBL" id="TFK60057.1"/>
    </source>
</evidence>
<proteinExistence type="predicted"/>
<evidence type="ECO:0000313" key="2">
    <source>
        <dbReference type="Proteomes" id="UP000308600"/>
    </source>
</evidence>
<protein>
    <submittedName>
        <fullName evidence="1">Uncharacterized protein</fullName>
    </submittedName>
</protein>
<gene>
    <name evidence="1" type="ORF">BDN72DRAFT_779878</name>
</gene>